<dbReference type="EMBL" id="BTSX01000003">
    <property type="protein sequence ID" value="GMS90955.1"/>
    <property type="molecule type" value="Genomic_DNA"/>
</dbReference>
<keyword evidence="1" id="KW-0175">Coiled coil</keyword>
<evidence type="ECO:0000259" key="3">
    <source>
        <dbReference type="Pfam" id="PF03915"/>
    </source>
</evidence>
<keyword evidence="5" id="KW-1185">Reference proteome</keyword>
<feature type="region of interest" description="Disordered" evidence="2">
    <location>
        <begin position="622"/>
        <end position="799"/>
    </location>
</feature>
<evidence type="ECO:0000313" key="5">
    <source>
        <dbReference type="Proteomes" id="UP001432027"/>
    </source>
</evidence>
<feature type="region of interest" description="Disordered" evidence="2">
    <location>
        <begin position="1"/>
        <end position="22"/>
    </location>
</feature>
<evidence type="ECO:0000256" key="1">
    <source>
        <dbReference type="ARBA" id="ARBA00023054"/>
    </source>
</evidence>
<accession>A0AAV5T760</accession>
<feature type="region of interest" description="Disordered" evidence="2">
    <location>
        <begin position="299"/>
        <end position="343"/>
    </location>
</feature>
<feature type="compositionally biased region" description="Low complexity" evidence="2">
    <location>
        <begin position="628"/>
        <end position="653"/>
    </location>
</feature>
<sequence>LRQLRDGSSTQGGDKSRPRRTDNHVVIVSLQFSVIYRSLVQSKPTPIMPGGIIAWGKNRFLKRKSPERAVHVVLPPEPNMKHVRFDGWRESQSPGRSNSAMAVPILPNGAGRGPEWRYTDDVRVQIAPMARAEDLDARERRAMSAPRNPPPSMTSSGHAEYAPIAKDAFLEEPLRNHLDDVNVVFLQRNDEVKRTMLPSEIRTMRQVQAAFCRTFNLSMGYMQQPYVRIYIQEPRGQLFYELDDPMDIRDKSVLRLKEAPPTCPSPASRLEYLSDAELGSSISSAIARPASAMAAFSPQNFGPPSKSSSSALYDPYDPYASDTASSHDSRSMPRSGSATPIIDREARVRMDTMERQLQGLSSIVHSALKGMDETSVRDMEILRRQVLNLRTDRLPSEEPPSLPDSSLSSREGGRNERERMSSTPCSRERDMERAQQAQHLSVLRERVAQTATEMRQLRRQAQVNAQTSREIIRSAGDQILKLIAERLGRRAESVIPSRASDARREEHSRQLSGLLEDLTSFERNVEEVRTSVLNSNRKLRMSEVERLTTSLTEIGKAAAGLKTAVPSVHGQSEKDLVADMDRLQGEKTETITAIDQSLRRCKALANIMVTMKKLAMVQDPAMQKIKQSHSNAPSPSSSSSSSNGTTNHHNNNTLPPPPPSHASSAPPAPPPSPSPAQQASSVPPPPPPPPTPNAASKQNGEATIPPVPPSPVHYTSPTSSMDGAALREITSTPPPHSGPPSGPTSAPGGPPSGQPPRPPSRFSVRDARARAPLPPQSPSSSLSLPPPSPVNGMAPHSSPILATNQVFDAEAETRRVRLEERQAALAEKQRLLHTQFAQLQQLAPN</sequence>
<reference evidence="4" key="1">
    <citation type="submission" date="2023-10" db="EMBL/GenBank/DDBJ databases">
        <title>Genome assembly of Pristionchus species.</title>
        <authorList>
            <person name="Yoshida K."/>
            <person name="Sommer R.J."/>
        </authorList>
    </citation>
    <scope>NUCLEOTIDE SEQUENCE</scope>
    <source>
        <strain evidence="4">RS0144</strain>
    </source>
</reference>
<organism evidence="4 5">
    <name type="scientific">Pristionchus entomophagus</name>
    <dbReference type="NCBI Taxonomy" id="358040"/>
    <lineage>
        <taxon>Eukaryota</taxon>
        <taxon>Metazoa</taxon>
        <taxon>Ecdysozoa</taxon>
        <taxon>Nematoda</taxon>
        <taxon>Chromadorea</taxon>
        <taxon>Rhabditida</taxon>
        <taxon>Rhabditina</taxon>
        <taxon>Diplogasteromorpha</taxon>
        <taxon>Diplogasteroidea</taxon>
        <taxon>Neodiplogasteridae</taxon>
        <taxon>Pristionchus</taxon>
    </lineage>
</organism>
<dbReference type="PANTHER" id="PTHR22741">
    <property type="entry name" value="P140CAP/SNIP-RELATED"/>
    <property type="match status" value="1"/>
</dbReference>
<dbReference type="Pfam" id="PF03915">
    <property type="entry name" value="AIP3"/>
    <property type="match status" value="1"/>
</dbReference>
<feature type="compositionally biased region" description="Basic and acidic residues" evidence="2">
    <location>
        <begin position="411"/>
        <end position="433"/>
    </location>
</feature>
<feature type="domain" description="Actin interacting protein 3-like C-terminal" evidence="3">
    <location>
        <begin position="185"/>
        <end position="565"/>
    </location>
</feature>
<dbReference type="InterPro" id="IPR022782">
    <property type="entry name" value="AIP3-like_C"/>
</dbReference>
<feature type="compositionally biased region" description="Polar residues" evidence="2">
    <location>
        <begin position="299"/>
        <end position="311"/>
    </location>
</feature>
<gene>
    <name evidence="4" type="ORF">PENTCL1PPCAC_13130</name>
</gene>
<comment type="caution">
    <text evidence="4">The sequence shown here is derived from an EMBL/GenBank/DDBJ whole genome shotgun (WGS) entry which is preliminary data.</text>
</comment>
<feature type="compositionally biased region" description="Polar residues" evidence="2">
    <location>
        <begin position="1"/>
        <end position="13"/>
    </location>
</feature>
<dbReference type="AlphaFoldDB" id="A0AAV5T760"/>
<feature type="compositionally biased region" description="Pro residues" evidence="2">
    <location>
        <begin position="654"/>
        <end position="674"/>
    </location>
</feature>
<evidence type="ECO:0000256" key="2">
    <source>
        <dbReference type="SAM" id="MobiDB-lite"/>
    </source>
</evidence>
<feature type="region of interest" description="Disordered" evidence="2">
    <location>
        <begin position="391"/>
        <end position="440"/>
    </location>
</feature>
<proteinExistence type="predicted"/>
<name>A0AAV5T760_9BILA</name>
<protein>
    <recommendedName>
        <fullName evidence="3">Actin interacting protein 3-like C-terminal domain-containing protein</fullName>
    </recommendedName>
</protein>
<dbReference type="GO" id="GO:0005737">
    <property type="term" value="C:cytoplasm"/>
    <property type="evidence" value="ECO:0007669"/>
    <property type="project" value="TreeGrafter"/>
</dbReference>
<feature type="non-terminal residue" evidence="4">
    <location>
        <position position="1"/>
    </location>
</feature>
<evidence type="ECO:0000313" key="4">
    <source>
        <dbReference type="EMBL" id="GMS90955.1"/>
    </source>
</evidence>
<feature type="compositionally biased region" description="Pro residues" evidence="2">
    <location>
        <begin position="732"/>
        <end position="759"/>
    </location>
</feature>
<feature type="region of interest" description="Disordered" evidence="2">
    <location>
        <begin position="137"/>
        <end position="157"/>
    </location>
</feature>
<dbReference type="PANTHER" id="PTHR22741:SF10">
    <property type="entry name" value="COILED-COIL DOMAIN-CONTAINING PROTEIN CG32809"/>
    <property type="match status" value="1"/>
</dbReference>
<dbReference type="Proteomes" id="UP001432027">
    <property type="component" value="Unassembled WGS sequence"/>
</dbReference>
<dbReference type="InterPro" id="IPR051825">
    <property type="entry name" value="SRCIN1"/>
</dbReference>
<feature type="compositionally biased region" description="Pro residues" evidence="2">
    <location>
        <begin position="682"/>
        <end position="692"/>
    </location>
</feature>